<evidence type="ECO:0000313" key="4">
    <source>
        <dbReference type="Proteomes" id="UP001295794"/>
    </source>
</evidence>
<organism evidence="3 4">
    <name type="scientific">Mycena citricolor</name>
    <dbReference type="NCBI Taxonomy" id="2018698"/>
    <lineage>
        <taxon>Eukaryota</taxon>
        <taxon>Fungi</taxon>
        <taxon>Dikarya</taxon>
        <taxon>Basidiomycota</taxon>
        <taxon>Agaricomycotina</taxon>
        <taxon>Agaricomycetes</taxon>
        <taxon>Agaricomycetidae</taxon>
        <taxon>Agaricales</taxon>
        <taxon>Marasmiineae</taxon>
        <taxon>Mycenaceae</taxon>
        <taxon>Mycena</taxon>
    </lineage>
</organism>
<feature type="compositionally biased region" description="Pro residues" evidence="1">
    <location>
        <begin position="554"/>
        <end position="566"/>
    </location>
</feature>
<feature type="transmembrane region" description="Helical" evidence="2">
    <location>
        <begin position="114"/>
        <end position="135"/>
    </location>
</feature>
<feature type="compositionally biased region" description="Low complexity" evidence="1">
    <location>
        <begin position="294"/>
        <end position="307"/>
    </location>
</feature>
<feature type="transmembrane region" description="Helical" evidence="2">
    <location>
        <begin position="188"/>
        <end position="211"/>
    </location>
</feature>
<dbReference type="Proteomes" id="UP001295794">
    <property type="component" value="Unassembled WGS sequence"/>
</dbReference>
<evidence type="ECO:0000256" key="2">
    <source>
        <dbReference type="SAM" id="Phobius"/>
    </source>
</evidence>
<feature type="transmembrane region" description="Helical" evidence="2">
    <location>
        <begin position="236"/>
        <end position="262"/>
    </location>
</feature>
<proteinExistence type="predicted"/>
<gene>
    <name evidence="3" type="ORF">MYCIT1_LOCUS16325</name>
</gene>
<keyword evidence="2" id="KW-1133">Transmembrane helix</keyword>
<reference evidence="3" key="1">
    <citation type="submission" date="2023-11" db="EMBL/GenBank/DDBJ databases">
        <authorList>
            <person name="De Vega J J."/>
            <person name="De Vega J J."/>
        </authorList>
    </citation>
    <scope>NUCLEOTIDE SEQUENCE</scope>
</reference>
<feature type="transmembrane region" description="Helical" evidence="2">
    <location>
        <begin position="147"/>
        <end position="168"/>
    </location>
</feature>
<feature type="region of interest" description="Disordered" evidence="1">
    <location>
        <begin position="453"/>
        <end position="474"/>
    </location>
</feature>
<sequence>MAALYLHNSIWIPETPDSVTPTHAPHTRTISAATIQSLQSSDQTHRPLLTHSASFDSEASVAYLDLLSRQPSHPNEPPSTPFSLHFDGDPTNARSEKERMDRLVRKRLRGLKRAMAVMEIIMVCWSVYTTVRYFLAYTTTGKAEALALGTCSIAAFAVIVISSSIPLIQDYALRYKGSVGLLPTLRHFLRFFASFLLVSPAIVNLALVVVWKDNTLRRCKLDIDVVWHDGCSFQGAWFTLVVVRMIVTLLFLIVYHVCVRAYHHTRRPSRRKPSVAGSTTVGSPPMSADPLLPPSHSHQPSTSTITHANSQRRSLRSSRTPSVRTTPSPSSEDARLPQEDDFDPYAEQPDSADEGLHTFVERLRSLVAQAREDEQEPRLSAQLAEPAYRASIGYDEFGRPYPPEEHIRILNSYIRRMPTIESIGSREMTMTAGTSVAASSLYQERISSLHTVSRPPTRAMTDRDTHSDGTPSRANSLSFSIAELRAATNAGLTQEGLAQLGEVVGRVKRSGSVSTGVSTGTGTFFSSSSPLQTPIVEEPFEEFPGPLAATPSTVRPPRPLPRPPSLPRADSI</sequence>
<keyword evidence="2" id="KW-0812">Transmembrane</keyword>
<name>A0AAD2H888_9AGAR</name>
<keyword evidence="4" id="KW-1185">Reference proteome</keyword>
<comment type="caution">
    <text evidence="3">The sequence shown here is derived from an EMBL/GenBank/DDBJ whole genome shotgun (WGS) entry which is preliminary data.</text>
</comment>
<evidence type="ECO:0000256" key="1">
    <source>
        <dbReference type="SAM" id="MobiDB-lite"/>
    </source>
</evidence>
<dbReference type="EMBL" id="CAVNYO010000169">
    <property type="protein sequence ID" value="CAK5271348.1"/>
    <property type="molecule type" value="Genomic_DNA"/>
</dbReference>
<accession>A0AAD2H888</accession>
<protein>
    <recommendedName>
        <fullName evidence="5">Transmembrane protein</fullName>
    </recommendedName>
</protein>
<feature type="region of interest" description="Disordered" evidence="1">
    <location>
        <begin position="268"/>
        <end position="351"/>
    </location>
</feature>
<feature type="region of interest" description="Disordered" evidence="1">
    <location>
        <begin position="70"/>
        <end position="96"/>
    </location>
</feature>
<feature type="compositionally biased region" description="Low complexity" evidence="1">
    <location>
        <begin position="317"/>
        <end position="331"/>
    </location>
</feature>
<keyword evidence="2" id="KW-0472">Membrane</keyword>
<dbReference type="AlphaFoldDB" id="A0AAD2H888"/>
<evidence type="ECO:0008006" key="5">
    <source>
        <dbReference type="Google" id="ProtNLM"/>
    </source>
</evidence>
<feature type="region of interest" description="Disordered" evidence="1">
    <location>
        <begin position="542"/>
        <end position="572"/>
    </location>
</feature>
<evidence type="ECO:0000313" key="3">
    <source>
        <dbReference type="EMBL" id="CAK5271348.1"/>
    </source>
</evidence>